<dbReference type="Pfam" id="PF12697">
    <property type="entry name" value="Abhydrolase_6"/>
    <property type="match status" value="1"/>
</dbReference>
<feature type="domain" description="AB hydrolase-1" evidence="2">
    <location>
        <begin position="42"/>
        <end position="274"/>
    </location>
</feature>
<dbReference type="PRINTS" id="PR00111">
    <property type="entry name" value="ABHYDROLASE"/>
</dbReference>
<gene>
    <name evidence="3" type="ordered locus">Swit_0888</name>
</gene>
<accession>A0A9J9H915</accession>
<dbReference type="PANTHER" id="PTHR43798">
    <property type="entry name" value="MONOACYLGLYCEROL LIPASE"/>
    <property type="match status" value="1"/>
</dbReference>
<sequence length="282" mass="31172">MGSVEQRSDTGRRLEVAGSTTHFHDLGSGEPLLLLPAYGPLPGTTGWLTYSKVLPHFVERRRCIIVDYHNFGMSSPLVFDEPAHDVFVRQVRAVLDHLGIARCDVVGTSTGGTVAIDLALSDPNRVSRMVVGACEASTGGDPYLLSPWPSEVAKLSAEYQGNPPDLDRLRRLLNAIVHDPAMIDEGTILSILEWAINEPKHAEAWSRSRSVPSGKLERLKEIAAPVRIIHGRFDRMVPVEGAIRLMNYLADPDLVILNRCGHWPAFERPEEFARQVLGFLGR</sequence>
<dbReference type="Gene3D" id="3.40.50.1820">
    <property type="entry name" value="alpha/beta hydrolase"/>
    <property type="match status" value="1"/>
</dbReference>
<dbReference type="EMBL" id="CP000699">
    <property type="protein sequence ID" value="ABQ67255.1"/>
    <property type="molecule type" value="Genomic_DNA"/>
</dbReference>
<keyword evidence="1 3" id="KW-0378">Hydrolase</keyword>
<dbReference type="Proteomes" id="UP000001989">
    <property type="component" value="Chromosome"/>
</dbReference>
<dbReference type="InterPro" id="IPR029058">
    <property type="entry name" value="AB_hydrolase_fold"/>
</dbReference>
<dbReference type="PRINTS" id="PR00412">
    <property type="entry name" value="EPOXHYDRLASE"/>
</dbReference>
<reference evidence="3 4" key="1">
    <citation type="journal article" date="2010" name="J. Bacteriol.">
        <title>Genome sequence of the dioxin-mineralizing bacterium Sphingomonas wittichii RW1.</title>
        <authorList>
            <person name="Miller T.R."/>
            <person name="Delcher A.L."/>
            <person name="Salzberg S.L."/>
            <person name="Saunders E."/>
            <person name="Detter J.C."/>
            <person name="Halden R.U."/>
        </authorList>
    </citation>
    <scope>NUCLEOTIDE SEQUENCE [LARGE SCALE GENOMIC DNA]</scope>
    <source>
        <strain evidence="4">DSM 6014 / CCUG 31198 / JCM 15750 / NBRC 105917 / EY 4224 / RW1</strain>
    </source>
</reference>
<keyword evidence="4" id="KW-1185">Reference proteome</keyword>
<dbReference type="AlphaFoldDB" id="A0A9J9H915"/>
<dbReference type="InterPro" id="IPR000073">
    <property type="entry name" value="AB_hydrolase_1"/>
</dbReference>
<proteinExistence type="predicted"/>
<organism evidence="3 4">
    <name type="scientific">Rhizorhabdus wittichii (strain DSM 6014 / CCUG 31198 / JCM 15750 / NBRC 105917 / EY 4224 / RW1)</name>
    <name type="common">Sphingomonas wittichii</name>
    <dbReference type="NCBI Taxonomy" id="392499"/>
    <lineage>
        <taxon>Bacteria</taxon>
        <taxon>Pseudomonadati</taxon>
        <taxon>Pseudomonadota</taxon>
        <taxon>Alphaproteobacteria</taxon>
        <taxon>Sphingomonadales</taxon>
        <taxon>Sphingomonadaceae</taxon>
        <taxon>Rhizorhabdus</taxon>
    </lineage>
</organism>
<dbReference type="SUPFAM" id="SSF53474">
    <property type="entry name" value="alpha/beta-Hydrolases"/>
    <property type="match status" value="1"/>
</dbReference>
<evidence type="ECO:0000256" key="1">
    <source>
        <dbReference type="ARBA" id="ARBA00022801"/>
    </source>
</evidence>
<name>A0A9J9H915_RHIWR</name>
<dbReference type="InterPro" id="IPR000639">
    <property type="entry name" value="Epox_hydrolase-like"/>
</dbReference>
<dbReference type="InterPro" id="IPR050266">
    <property type="entry name" value="AB_hydrolase_sf"/>
</dbReference>
<dbReference type="PANTHER" id="PTHR43798:SF31">
    <property type="entry name" value="AB HYDROLASE SUPERFAMILY PROTEIN YCLE"/>
    <property type="match status" value="1"/>
</dbReference>
<dbReference type="GO" id="GO:0016787">
    <property type="term" value="F:hydrolase activity"/>
    <property type="evidence" value="ECO:0007669"/>
    <property type="project" value="UniProtKB-KW"/>
</dbReference>
<evidence type="ECO:0000313" key="3">
    <source>
        <dbReference type="EMBL" id="ABQ67255.1"/>
    </source>
</evidence>
<evidence type="ECO:0000313" key="4">
    <source>
        <dbReference type="Proteomes" id="UP000001989"/>
    </source>
</evidence>
<dbReference type="GO" id="GO:0016020">
    <property type="term" value="C:membrane"/>
    <property type="evidence" value="ECO:0007669"/>
    <property type="project" value="TreeGrafter"/>
</dbReference>
<protein>
    <submittedName>
        <fullName evidence="3">Alpha/beta hydrolase fold</fullName>
    </submittedName>
</protein>
<evidence type="ECO:0000259" key="2">
    <source>
        <dbReference type="Pfam" id="PF12697"/>
    </source>
</evidence>
<dbReference type="KEGG" id="swi:Swit_0888"/>